<dbReference type="PROSITE" id="PS50987">
    <property type="entry name" value="HTH_ARSR_2"/>
    <property type="match status" value="1"/>
</dbReference>
<dbReference type="InterPro" id="IPR001845">
    <property type="entry name" value="HTH_ArsR_DNA-bd_dom"/>
</dbReference>
<dbReference type="InterPro" id="IPR011991">
    <property type="entry name" value="ArsR-like_HTH"/>
</dbReference>
<feature type="domain" description="HTH arsR-type" evidence="4">
    <location>
        <begin position="241"/>
        <end position="339"/>
    </location>
</feature>
<dbReference type="EMBL" id="SLWS01000002">
    <property type="protein sequence ID" value="TCO62164.1"/>
    <property type="molecule type" value="Genomic_DNA"/>
</dbReference>
<dbReference type="SMART" id="SM00418">
    <property type="entry name" value="HTH_ARSR"/>
    <property type="match status" value="1"/>
</dbReference>
<sequence length="344" mass="37082">MLTGVDIKGLGLLAAAGQQARVAAMPLATVTELVFETFGRRKGSPSQWLTRLRTAFRTCDIATGALAPVCGPDGPPFIPDCLMPRPEAPFPAFADELDQVAAVSSDDLMAELEAAEFRGSAWSVAAEAPDRWLDAYLLALGLAWECVQPWWERAAPLLEREAERMAAALAWGSLGEQLARLYPDYRISGDGLNRPGYSPTALAPDLVLAPMVVGPGGSLVGTDRDRVHYLGYPLPGAHRLIEGNGPHPHATSLDELLGAPRADILRRLDRPVCAGGLADELLFTPSAISHHLKALERTGLVVRERDGQRVLVHRSARGTALLHIFEAWGCTARRASSTRRVVAR</sequence>
<dbReference type="Proteomes" id="UP000295680">
    <property type="component" value="Unassembled WGS sequence"/>
</dbReference>
<dbReference type="SUPFAM" id="SSF46785">
    <property type="entry name" value="Winged helix' DNA-binding domain"/>
    <property type="match status" value="1"/>
</dbReference>
<proteinExistence type="predicted"/>
<dbReference type="OrthoDB" id="3460651at2"/>
<dbReference type="CDD" id="cd00090">
    <property type="entry name" value="HTH_ARSR"/>
    <property type="match status" value="1"/>
</dbReference>
<dbReference type="PANTHER" id="PTHR43132:SF2">
    <property type="entry name" value="ARSENICAL RESISTANCE OPERON REPRESSOR ARSR-RELATED"/>
    <property type="match status" value="1"/>
</dbReference>
<evidence type="ECO:0000256" key="1">
    <source>
        <dbReference type="ARBA" id="ARBA00023015"/>
    </source>
</evidence>
<protein>
    <submittedName>
        <fullName evidence="5">DNA-binding transcriptional ArsR family regulator</fullName>
    </submittedName>
</protein>
<evidence type="ECO:0000256" key="2">
    <source>
        <dbReference type="ARBA" id="ARBA00023125"/>
    </source>
</evidence>
<dbReference type="RefSeq" id="WP_132113733.1">
    <property type="nucleotide sequence ID" value="NZ_SLWS01000002.1"/>
</dbReference>
<evidence type="ECO:0000259" key="4">
    <source>
        <dbReference type="PROSITE" id="PS50987"/>
    </source>
</evidence>
<keyword evidence="3" id="KW-0804">Transcription</keyword>
<organism evidence="5 6">
    <name type="scientific">Actinocrispum wychmicini</name>
    <dbReference type="NCBI Taxonomy" id="1213861"/>
    <lineage>
        <taxon>Bacteria</taxon>
        <taxon>Bacillati</taxon>
        <taxon>Actinomycetota</taxon>
        <taxon>Actinomycetes</taxon>
        <taxon>Pseudonocardiales</taxon>
        <taxon>Pseudonocardiaceae</taxon>
        <taxon>Actinocrispum</taxon>
    </lineage>
</organism>
<dbReference type="InterPro" id="IPR036390">
    <property type="entry name" value="WH_DNA-bd_sf"/>
</dbReference>
<keyword evidence="2 5" id="KW-0238">DNA-binding</keyword>
<dbReference type="GO" id="GO:0003677">
    <property type="term" value="F:DNA binding"/>
    <property type="evidence" value="ECO:0007669"/>
    <property type="project" value="UniProtKB-KW"/>
</dbReference>
<keyword evidence="1" id="KW-0805">Transcription regulation</keyword>
<evidence type="ECO:0000256" key="3">
    <source>
        <dbReference type="ARBA" id="ARBA00023163"/>
    </source>
</evidence>
<keyword evidence="6" id="KW-1185">Reference proteome</keyword>
<name>A0A4R2JRK9_9PSEU</name>
<dbReference type="GO" id="GO:0003700">
    <property type="term" value="F:DNA-binding transcription factor activity"/>
    <property type="evidence" value="ECO:0007669"/>
    <property type="project" value="InterPro"/>
</dbReference>
<evidence type="ECO:0000313" key="6">
    <source>
        <dbReference type="Proteomes" id="UP000295680"/>
    </source>
</evidence>
<dbReference type="InterPro" id="IPR036388">
    <property type="entry name" value="WH-like_DNA-bd_sf"/>
</dbReference>
<reference evidence="5 6" key="1">
    <citation type="submission" date="2019-03" db="EMBL/GenBank/DDBJ databases">
        <title>Genomic Encyclopedia of Type Strains, Phase IV (KMG-IV): sequencing the most valuable type-strain genomes for metagenomic binning, comparative biology and taxonomic classification.</title>
        <authorList>
            <person name="Goeker M."/>
        </authorList>
    </citation>
    <scope>NUCLEOTIDE SEQUENCE [LARGE SCALE GENOMIC DNA]</scope>
    <source>
        <strain evidence="5 6">DSM 45934</strain>
    </source>
</reference>
<dbReference type="PANTHER" id="PTHR43132">
    <property type="entry name" value="ARSENICAL RESISTANCE OPERON REPRESSOR ARSR-RELATED"/>
    <property type="match status" value="1"/>
</dbReference>
<evidence type="ECO:0000313" key="5">
    <source>
        <dbReference type="EMBL" id="TCO62164.1"/>
    </source>
</evidence>
<dbReference type="AlphaFoldDB" id="A0A4R2JRK9"/>
<gene>
    <name evidence="5" type="ORF">EV192_102301</name>
</gene>
<dbReference type="InterPro" id="IPR051011">
    <property type="entry name" value="Metal_resp_trans_reg"/>
</dbReference>
<dbReference type="Pfam" id="PF01022">
    <property type="entry name" value="HTH_5"/>
    <property type="match status" value="1"/>
</dbReference>
<dbReference type="Gene3D" id="1.10.10.10">
    <property type="entry name" value="Winged helix-like DNA-binding domain superfamily/Winged helix DNA-binding domain"/>
    <property type="match status" value="1"/>
</dbReference>
<comment type="caution">
    <text evidence="5">The sequence shown here is derived from an EMBL/GenBank/DDBJ whole genome shotgun (WGS) entry which is preliminary data.</text>
</comment>
<accession>A0A4R2JRK9</accession>